<keyword evidence="1" id="KW-0547">Nucleotide-binding</keyword>
<evidence type="ECO:0000256" key="4">
    <source>
        <dbReference type="PROSITE-ProRule" id="PRU00464"/>
    </source>
</evidence>
<gene>
    <name evidence="7" type="ORF">B9G79_13285</name>
</gene>
<name>A0A1Z3NAI0_BDEBC</name>
<dbReference type="SUPFAM" id="SSF54197">
    <property type="entry name" value="HIT-like"/>
    <property type="match status" value="1"/>
</dbReference>
<keyword evidence="7" id="KW-0378">Hydrolase</keyword>
<dbReference type="InterPro" id="IPR039383">
    <property type="entry name" value="FHIT"/>
</dbReference>
<dbReference type="InterPro" id="IPR052908">
    <property type="entry name" value="AP-4-A_phosphorylase"/>
</dbReference>
<evidence type="ECO:0000313" key="7">
    <source>
        <dbReference type="EMBL" id="ASD64472.1"/>
    </source>
</evidence>
<reference evidence="7 8" key="1">
    <citation type="submission" date="2017-04" db="EMBL/GenBank/DDBJ databases">
        <title>Whole genome sequence of Bdellovibrio bacteriovorus strain SSB218315.</title>
        <authorList>
            <person name="Oyedara O."/>
            <person name="Rodriguez-Perez M.A."/>
        </authorList>
    </citation>
    <scope>NUCLEOTIDE SEQUENCE [LARGE SCALE GENOMIC DNA]</scope>
    <source>
        <strain evidence="7 8">SSB218315</strain>
    </source>
</reference>
<dbReference type="OrthoDB" id="5292183at2"/>
<dbReference type="InterPro" id="IPR011146">
    <property type="entry name" value="HIT-like"/>
</dbReference>
<dbReference type="EMBL" id="CP020946">
    <property type="protein sequence ID" value="ASD64472.1"/>
    <property type="molecule type" value="Genomic_DNA"/>
</dbReference>
<feature type="binding site" evidence="3">
    <location>
        <position position="166"/>
    </location>
    <ligand>
        <name>substrate</name>
    </ligand>
</feature>
<feature type="domain" description="HIT" evidence="6">
    <location>
        <begin position="67"/>
        <end position="177"/>
    </location>
</feature>
<feature type="active site" description="Tele-AMP-histidine intermediate" evidence="2">
    <location>
        <position position="164"/>
    </location>
</feature>
<dbReference type="GO" id="GO:0000166">
    <property type="term" value="F:nucleotide binding"/>
    <property type="evidence" value="ECO:0007669"/>
    <property type="project" value="UniProtKB-KW"/>
</dbReference>
<dbReference type="RefSeq" id="WP_088565940.1">
    <property type="nucleotide sequence ID" value="NZ_CP020946.1"/>
</dbReference>
<sequence length="206" mass="23428">MAAAKKARKKTSAKKTPAKRKAPIKAPVAAHGKIQIGKDVWPMERDVLFRPDRMKYVRKLIKPDGCVFCRASEEKVSFETLCVFKSKHSMVVLNKFPYNSGHLLVLPKRHCGDLLKLSDEEYHDLQNVIRLTMQALNELYQPGGINVGLNHGAVAGAGIPEHLHYHVIPRWTGDLNFFPLIAETKVLVESLEQTYEKVWSILRKYE</sequence>
<feature type="binding site" evidence="3">
    <location>
        <position position="94"/>
    </location>
    <ligand>
        <name>substrate</name>
    </ligand>
</feature>
<feature type="region of interest" description="Disordered" evidence="5">
    <location>
        <begin position="1"/>
        <end position="26"/>
    </location>
</feature>
<dbReference type="InterPro" id="IPR036265">
    <property type="entry name" value="HIT-like_sf"/>
</dbReference>
<feature type="compositionally biased region" description="Basic residues" evidence="5">
    <location>
        <begin position="1"/>
        <end position="23"/>
    </location>
</feature>
<evidence type="ECO:0000256" key="5">
    <source>
        <dbReference type="SAM" id="MobiDB-lite"/>
    </source>
</evidence>
<dbReference type="AlphaFoldDB" id="A0A1Z3NAI0"/>
<feature type="short sequence motif" description="Histidine triad motif" evidence="4">
    <location>
        <begin position="162"/>
        <end position="166"/>
    </location>
</feature>
<protein>
    <submittedName>
        <fullName evidence="7">HIT family hydrolase</fullName>
    </submittedName>
</protein>
<evidence type="ECO:0000256" key="2">
    <source>
        <dbReference type="PIRSR" id="PIRSR639383-1"/>
    </source>
</evidence>
<dbReference type="Pfam" id="PF01230">
    <property type="entry name" value="HIT"/>
    <property type="match status" value="1"/>
</dbReference>
<dbReference type="PANTHER" id="PTHR42997:SF1">
    <property type="entry name" value="AP-4-A PHOSPHORYLASE"/>
    <property type="match status" value="1"/>
</dbReference>
<accession>A0A1Z3NAI0</accession>
<evidence type="ECO:0000259" key="6">
    <source>
        <dbReference type="PROSITE" id="PS51084"/>
    </source>
</evidence>
<evidence type="ECO:0000256" key="1">
    <source>
        <dbReference type="ARBA" id="ARBA00022741"/>
    </source>
</evidence>
<dbReference type="Gene3D" id="3.30.428.10">
    <property type="entry name" value="HIT-like"/>
    <property type="match status" value="1"/>
</dbReference>
<dbReference type="CDD" id="cd01275">
    <property type="entry name" value="FHIT"/>
    <property type="match status" value="1"/>
</dbReference>
<dbReference type="PANTHER" id="PTHR42997">
    <property type="entry name" value="HIT FAMILY HYDROLASE"/>
    <property type="match status" value="1"/>
</dbReference>
<dbReference type="GO" id="GO:0016787">
    <property type="term" value="F:hydrolase activity"/>
    <property type="evidence" value="ECO:0007669"/>
    <property type="project" value="UniProtKB-KW"/>
</dbReference>
<proteinExistence type="predicted"/>
<dbReference type="Proteomes" id="UP000197003">
    <property type="component" value="Chromosome"/>
</dbReference>
<evidence type="ECO:0000256" key="3">
    <source>
        <dbReference type="PIRSR" id="PIRSR639383-2"/>
    </source>
</evidence>
<organism evidence="7 8">
    <name type="scientific">Bdellovibrio bacteriovorus</name>
    <dbReference type="NCBI Taxonomy" id="959"/>
    <lineage>
        <taxon>Bacteria</taxon>
        <taxon>Pseudomonadati</taxon>
        <taxon>Bdellovibrionota</taxon>
        <taxon>Bdellovibrionia</taxon>
        <taxon>Bdellovibrionales</taxon>
        <taxon>Pseudobdellovibrionaceae</taxon>
        <taxon>Bdellovibrio</taxon>
    </lineage>
</organism>
<evidence type="ECO:0000313" key="8">
    <source>
        <dbReference type="Proteomes" id="UP000197003"/>
    </source>
</evidence>
<dbReference type="PROSITE" id="PS51084">
    <property type="entry name" value="HIT_2"/>
    <property type="match status" value="1"/>
</dbReference>